<evidence type="ECO:0000256" key="1">
    <source>
        <dbReference type="SAM" id="MobiDB-lite"/>
    </source>
</evidence>
<dbReference type="EMBL" id="JASPKZ010007833">
    <property type="protein sequence ID" value="KAJ9581964.1"/>
    <property type="molecule type" value="Genomic_DNA"/>
</dbReference>
<protein>
    <submittedName>
        <fullName evidence="2">Uncharacterized protein</fullName>
    </submittedName>
</protein>
<evidence type="ECO:0000313" key="2">
    <source>
        <dbReference type="EMBL" id="KAJ9581964.1"/>
    </source>
</evidence>
<comment type="caution">
    <text evidence="2">The sequence shown here is derived from an EMBL/GenBank/DDBJ whole genome shotgun (WGS) entry which is preliminary data.</text>
</comment>
<name>A0AAD7ZJL6_DIPPU</name>
<gene>
    <name evidence="2" type="ORF">L9F63_003717</name>
</gene>
<organism evidence="2 3">
    <name type="scientific">Diploptera punctata</name>
    <name type="common">Pacific beetle cockroach</name>
    <dbReference type="NCBI Taxonomy" id="6984"/>
    <lineage>
        <taxon>Eukaryota</taxon>
        <taxon>Metazoa</taxon>
        <taxon>Ecdysozoa</taxon>
        <taxon>Arthropoda</taxon>
        <taxon>Hexapoda</taxon>
        <taxon>Insecta</taxon>
        <taxon>Pterygota</taxon>
        <taxon>Neoptera</taxon>
        <taxon>Polyneoptera</taxon>
        <taxon>Dictyoptera</taxon>
        <taxon>Blattodea</taxon>
        <taxon>Blaberoidea</taxon>
        <taxon>Blaberidae</taxon>
        <taxon>Diplopterinae</taxon>
        <taxon>Diploptera</taxon>
    </lineage>
</organism>
<accession>A0AAD7ZJL6</accession>
<keyword evidence="3" id="KW-1185">Reference proteome</keyword>
<reference evidence="2" key="1">
    <citation type="journal article" date="2023" name="IScience">
        <title>Live-bearing cockroach genome reveals convergent evolutionary mechanisms linked to viviparity in insects and beyond.</title>
        <authorList>
            <person name="Fouks B."/>
            <person name="Harrison M.C."/>
            <person name="Mikhailova A.A."/>
            <person name="Marchal E."/>
            <person name="English S."/>
            <person name="Carruthers M."/>
            <person name="Jennings E.C."/>
            <person name="Chiamaka E.L."/>
            <person name="Frigard R.A."/>
            <person name="Pippel M."/>
            <person name="Attardo G.M."/>
            <person name="Benoit J.B."/>
            <person name="Bornberg-Bauer E."/>
            <person name="Tobe S.S."/>
        </authorList>
    </citation>
    <scope>NUCLEOTIDE SEQUENCE</scope>
    <source>
        <strain evidence="2">Stay&amp;Tobe</strain>
    </source>
</reference>
<feature type="non-terminal residue" evidence="2">
    <location>
        <position position="69"/>
    </location>
</feature>
<dbReference type="Proteomes" id="UP001233999">
    <property type="component" value="Unassembled WGS sequence"/>
</dbReference>
<evidence type="ECO:0000313" key="3">
    <source>
        <dbReference type="Proteomes" id="UP001233999"/>
    </source>
</evidence>
<feature type="region of interest" description="Disordered" evidence="1">
    <location>
        <begin position="14"/>
        <end position="33"/>
    </location>
</feature>
<dbReference type="AlphaFoldDB" id="A0AAD7ZJL6"/>
<reference evidence="2" key="2">
    <citation type="submission" date="2023-05" db="EMBL/GenBank/DDBJ databases">
        <authorList>
            <person name="Fouks B."/>
        </authorList>
    </citation>
    <scope>NUCLEOTIDE SEQUENCE</scope>
    <source>
        <strain evidence="2">Stay&amp;Tobe</strain>
        <tissue evidence="2">Testes</tissue>
    </source>
</reference>
<proteinExistence type="predicted"/>
<sequence>MFVHFLCNRRYQHRTRHPATQGQTVKVPASNRGRQSLEVITEEVANQYTRRRKQLIPRARLKRTEDSVK</sequence>